<protein>
    <submittedName>
        <fullName evidence="1">Uncharacterized protein</fullName>
    </submittedName>
</protein>
<reference evidence="1" key="1">
    <citation type="submission" date="2020-01" db="EMBL/GenBank/DDBJ databases">
        <title>Genome Sequencing of Three Apophysomyces-Like Fungal Strains Confirms a Novel Fungal Genus in the Mucoromycota with divergent Burkholderia-like Endosymbiotic Bacteria.</title>
        <authorList>
            <person name="Stajich J.E."/>
            <person name="Macias A.M."/>
            <person name="Carter-House D."/>
            <person name="Lovett B."/>
            <person name="Kasson L.R."/>
            <person name="Berry K."/>
            <person name="Grigoriev I."/>
            <person name="Chang Y."/>
            <person name="Spatafora J."/>
            <person name="Kasson M.T."/>
        </authorList>
    </citation>
    <scope>NUCLEOTIDE SEQUENCE</scope>
    <source>
        <strain evidence="1">NRRL A-21654</strain>
    </source>
</reference>
<dbReference type="EMBL" id="JABAYA010000346">
    <property type="protein sequence ID" value="KAF7720857.1"/>
    <property type="molecule type" value="Genomic_DNA"/>
</dbReference>
<organism evidence="1 2">
    <name type="scientific">Apophysomyces ossiformis</name>
    <dbReference type="NCBI Taxonomy" id="679940"/>
    <lineage>
        <taxon>Eukaryota</taxon>
        <taxon>Fungi</taxon>
        <taxon>Fungi incertae sedis</taxon>
        <taxon>Mucoromycota</taxon>
        <taxon>Mucoromycotina</taxon>
        <taxon>Mucoromycetes</taxon>
        <taxon>Mucorales</taxon>
        <taxon>Mucorineae</taxon>
        <taxon>Mucoraceae</taxon>
        <taxon>Apophysomyces</taxon>
    </lineage>
</organism>
<proteinExistence type="predicted"/>
<dbReference type="AlphaFoldDB" id="A0A8H7EP86"/>
<keyword evidence="2" id="KW-1185">Reference proteome</keyword>
<evidence type="ECO:0000313" key="1">
    <source>
        <dbReference type="EMBL" id="KAF7720857.1"/>
    </source>
</evidence>
<name>A0A8H7EP86_9FUNG</name>
<comment type="caution">
    <text evidence="1">The sequence shown here is derived from an EMBL/GenBank/DDBJ whole genome shotgun (WGS) entry which is preliminary data.</text>
</comment>
<gene>
    <name evidence="1" type="ORF">EC973_005901</name>
</gene>
<sequence>MHASLAELVTALEPALKTNDSGQPRAYCENIFDVPRAELCTMLATLRNVFWSHSITPDNREEPVNRAIPTKTISSPAAIPDRAIELPQTTEPDKETSLAIAAQPSTTKGPRRKTTGLWPFKLSMMRQMKMDSARYNEQEILASLAKANWSPAEKRHLARYLLPVALAMRRQAVAHALQRWLSKKG</sequence>
<accession>A0A8H7EP86</accession>
<evidence type="ECO:0000313" key="2">
    <source>
        <dbReference type="Proteomes" id="UP000605846"/>
    </source>
</evidence>
<dbReference type="Proteomes" id="UP000605846">
    <property type="component" value="Unassembled WGS sequence"/>
</dbReference>